<keyword evidence="2" id="KW-1185">Reference proteome</keyword>
<proteinExistence type="predicted"/>
<sequence>MANVTNTTCANSLVDLGQQQLEKGSSSEEEGTDVSAQVAPDTWTKRSEEKKQLELDDMKKSPFDHKEPNVAPPFLHDMGSIEDKPNGLPTVVKKGPELWVKAEEILSEESQAWFAQLLSDETQCASRGPTEGPEHHRIIELTKRKQAECEAQNSKLTLKLGNRKLELGKYFGSMIKWLDQFKNIGDMAVAYDPVHAALPWAALRFILQAMVAEQEHMESTLRILATTPRLLFSGRILEAVYLQETTPASEGGRNQVLYQESVRHLQEDLISLYAGILSALEYCYVMFSKKKVHRRIVAIFNSSEPTDIIKELKALETNVTARAEACGRLCSHRLSAHSTNLLQQLDTSLTNINDQMFEVMTRMKAEDKKMILKSISEVPFITHHRTIREERVDGTCGWILEKEEFRKWEDSGTALAILYGSPGSGKTFVISKLIDYTFENAKSEDAVAFFYCSREENSRREPESIFRSLLRQLSSAHDERDLIHRLLQDRAVELVEGTATLSARECSDLIPKMLDDYSSTTIIIDALDECDRVTRHTLMNGLDRLIEQRKRLKIFISSRRDDDIQFHFRFRPIIELKATDNENDLTHFVNSRLSQNEHWKKLSDPLQAMVREKLRHGAGDMFQWAALQLHHLFQLRLWTEQNIEEQLAKFPSDLKGAYDLAWEKIEMMSQYEQKCSKRAFMWILCSAGRLNTRALSMAMLLDPESDTVDDLSSELEEREISGLSENLLVYDKQSDHWRFCHLSAREYFERHHCNTDDANSFVVMGCLKFLLVDPCREEKTACECSKQATSIPSDSTKPFPFPCAALRIHVFEYIKRLEKITTPNDARIELLLKRFLGSPQSSSLAYQDWAQRCGGASRIDNSVLRPFSSPLIAMSVFGVFERLRDWWEESKTNLDLANDQGMQLLDLAKAYHQGDIQEFIVRHIPRGIKPDGRHDGSGPRRSNRSAVAGRPQKSRTVPQRPLVSFLFVVNRLRVDIPERDIYGHNIPPTTAHGYSGETPSKVMRYHNGTVSEATGYQWHRDTAKLPAQGQLLAADACGNWTLDSTGNIWGAEEYKTFSVFACNPLLPIMVVDEDPLAVSNIGSWELLRIFHPRQPDLVGLSQVATPESPMGQGGNPVRYVAGRSPSWIPSLLPRTYSSPNPSGPPSRGLGGELPIILGLMALSLESDDTASVVEEIFLGSNGHRKKWRPNGEWRSFDSPRGYPDTAQDDPRGFLIKVFYDPEHPTTQEMLHWFEWQTAVVRESSN</sequence>
<organism evidence="1 2">
    <name type="scientific">Fusarium decemcellulare</name>
    <dbReference type="NCBI Taxonomy" id="57161"/>
    <lineage>
        <taxon>Eukaryota</taxon>
        <taxon>Fungi</taxon>
        <taxon>Dikarya</taxon>
        <taxon>Ascomycota</taxon>
        <taxon>Pezizomycotina</taxon>
        <taxon>Sordariomycetes</taxon>
        <taxon>Hypocreomycetidae</taxon>
        <taxon>Hypocreales</taxon>
        <taxon>Nectriaceae</taxon>
        <taxon>Fusarium</taxon>
        <taxon>Fusarium decemcellulare species complex</taxon>
    </lineage>
</organism>
<evidence type="ECO:0000313" key="1">
    <source>
        <dbReference type="EMBL" id="KAJ3544708.1"/>
    </source>
</evidence>
<dbReference type="EMBL" id="JANRMS010000183">
    <property type="protein sequence ID" value="KAJ3544708.1"/>
    <property type="molecule type" value="Genomic_DNA"/>
</dbReference>
<accession>A0ACC1SQT9</accession>
<name>A0ACC1SQT9_9HYPO</name>
<comment type="caution">
    <text evidence="1">The sequence shown here is derived from an EMBL/GenBank/DDBJ whole genome shotgun (WGS) entry which is preliminary data.</text>
</comment>
<reference evidence="1" key="1">
    <citation type="submission" date="2022-08" db="EMBL/GenBank/DDBJ databases">
        <title>Genome Sequence of Fusarium decemcellulare.</title>
        <authorList>
            <person name="Buettner E."/>
        </authorList>
    </citation>
    <scope>NUCLEOTIDE SEQUENCE</scope>
    <source>
        <strain evidence="1">Babe19</strain>
    </source>
</reference>
<protein>
    <submittedName>
        <fullName evidence="1">Uncharacterized protein</fullName>
    </submittedName>
</protein>
<evidence type="ECO:0000313" key="2">
    <source>
        <dbReference type="Proteomes" id="UP001148629"/>
    </source>
</evidence>
<dbReference type="Proteomes" id="UP001148629">
    <property type="component" value="Unassembled WGS sequence"/>
</dbReference>
<gene>
    <name evidence="1" type="ORF">NM208_g2917</name>
</gene>